<dbReference type="Pfam" id="PF12833">
    <property type="entry name" value="HTH_18"/>
    <property type="match status" value="1"/>
</dbReference>
<keyword evidence="1" id="KW-0805">Transcription regulation</keyword>
<evidence type="ECO:0000256" key="2">
    <source>
        <dbReference type="ARBA" id="ARBA00023125"/>
    </source>
</evidence>
<dbReference type="Gene3D" id="1.10.10.60">
    <property type="entry name" value="Homeodomain-like"/>
    <property type="match status" value="1"/>
</dbReference>
<organism evidence="5 6">
    <name type="scientific">Brucella pecoris</name>
    <dbReference type="NCBI Taxonomy" id="867683"/>
    <lineage>
        <taxon>Bacteria</taxon>
        <taxon>Pseudomonadati</taxon>
        <taxon>Pseudomonadota</taxon>
        <taxon>Alphaproteobacteria</taxon>
        <taxon>Hyphomicrobiales</taxon>
        <taxon>Brucellaceae</taxon>
        <taxon>Brucella/Ochrobactrum group</taxon>
        <taxon>Brucella</taxon>
    </lineage>
</organism>
<accession>A0A5C5CUR5</accession>
<dbReference type="Pfam" id="PF14525">
    <property type="entry name" value="AraC_binding_2"/>
    <property type="match status" value="1"/>
</dbReference>
<dbReference type="PROSITE" id="PS01124">
    <property type="entry name" value="HTH_ARAC_FAMILY_2"/>
    <property type="match status" value="1"/>
</dbReference>
<dbReference type="AlphaFoldDB" id="A0A5C5CUR5"/>
<dbReference type="InterPro" id="IPR018060">
    <property type="entry name" value="HTH_AraC"/>
</dbReference>
<evidence type="ECO:0000313" key="6">
    <source>
        <dbReference type="Proteomes" id="UP000313390"/>
    </source>
</evidence>
<sequence>MANEISISTDMVDDKLRKDFWRSAIKPIYEIVAENRKYQFSGTIAARALGTFHVGTTSFNTQNYSRTRKLIAQGGLDHYVLQLITAGSLRGDFNGVDVVAKPGDIIIIDLTQTVESQASAGSRITVTIPRNELEGIVGWRNLHGLVLSVNAPLTRLLSEYLHSLQSLIGKLDKAEEKSAQEAMLTLLGAGIKGVAREEMQSLPVNLPMRKTILAYIDHNLFNPLLGPNLIVQNLRVSRSRLYRTFDTEGGIATIIREKRLDHAYRILVGECSRQVSFKEIAYRCGFHDGAQFTRAFKTRFGMSPKEARETKAPLLSSDMGNFNYTIRLAEEAAKLGVVKPYPINRGKDGPESHRTSD</sequence>
<evidence type="ECO:0000256" key="3">
    <source>
        <dbReference type="ARBA" id="ARBA00023163"/>
    </source>
</evidence>
<evidence type="ECO:0000313" key="5">
    <source>
        <dbReference type="EMBL" id="TNV14847.1"/>
    </source>
</evidence>
<dbReference type="InterPro" id="IPR035418">
    <property type="entry name" value="AraC-bd_2"/>
</dbReference>
<dbReference type="GO" id="GO:0043565">
    <property type="term" value="F:sequence-specific DNA binding"/>
    <property type="evidence" value="ECO:0007669"/>
    <property type="project" value="InterPro"/>
</dbReference>
<evidence type="ECO:0000259" key="4">
    <source>
        <dbReference type="PROSITE" id="PS01124"/>
    </source>
</evidence>
<dbReference type="GO" id="GO:0003700">
    <property type="term" value="F:DNA-binding transcription factor activity"/>
    <property type="evidence" value="ECO:0007669"/>
    <property type="project" value="InterPro"/>
</dbReference>
<dbReference type="InterPro" id="IPR020449">
    <property type="entry name" value="Tscrpt_reg_AraC-type_HTH"/>
</dbReference>
<dbReference type="PANTHER" id="PTHR46796:SF6">
    <property type="entry name" value="ARAC SUBFAMILY"/>
    <property type="match status" value="1"/>
</dbReference>
<reference evidence="5 6" key="1">
    <citation type="journal article" date="2011" name="Int. J. Syst. Evol. Microbiol.">
        <title>Ochrobactrum pecoris sp. nov., isolated from farm animals.</title>
        <authorList>
            <person name="Kampfer P."/>
            <person name="Huber B."/>
            <person name="Busse H.J."/>
            <person name="Scholz H.C."/>
            <person name="Tomaso H."/>
            <person name="Hotzel H."/>
            <person name="Melzer F."/>
        </authorList>
    </citation>
    <scope>NUCLEOTIDE SEQUENCE [LARGE SCALE GENOMIC DNA]</scope>
    <source>
        <strain evidence="5 6">08RB2639</strain>
    </source>
</reference>
<protein>
    <submittedName>
        <fullName evidence="5">Helix-turn-helix domain-containing protein</fullName>
    </submittedName>
</protein>
<proteinExistence type="predicted"/>
<dbReference type="EMBL" id="VEWK01000002">
    <property type="protein sequence ID" value="TNV14847.1"/>
    <property type="molecule type" value="Genomic_DNA"/>
</dbReference>
<keyword evidence="2" id="KW-0238">DNA-binding</keyword>
<dbReference type="Proteomes" id="UP000313390">
    <property type="component" value="Unassembled WGS sequence"/>
</dbReference>
<dbReference type="SMART" id="SM00342">
    <property type="entry name" value="HTH_ARAC"/>
    <property type="match status" value="1"/>
</dbReference>
<keyword evidence="3" id="KW-0804">Transcription</keyword>
<comment type="caution">
    <text evidence="5">The sequence shown here is derived from an EMBL/GenBank/DDBJ whole genome shotgun (WGS) entry which is preliminary data.</text>
</comment>
<dbReference type="PANTHER" id="PTHR46796">
    <property type="entry name" value="HTH-TYPE TRANSCRIPTIONAL ACTIVATOR RHAS-RELATED"/>
    <property type="match status" value="1"/>
</dbReference>
<feature type="domain" description="HTH araC/xylS-type" evidence="4">
    <location>
        <begin position="210"/>
        <end position="310"/>
    </location>
</feature>
<dbReference type="SUPFAM" id="SSF46689">
    <property type="entry name" value="Homeodomain-like"/>
    <property type="match status" value="1"/>
</dbReference>
<dbReference type="InterPro" id="IPR009057">
    <property type="entry name" value="Homeodomain-like_sf"/>
</dbReference>
<dbReference type="RefSeq" id="WP_140019913.1">
    <property type="nucleotide sequence ID" value="NZ_JACIEX010000002.1"/>
</dbReference>
<gene>
    <name evidence="5" type="ORF">FIB18_06465</name>
</gene>
<dbReference type="PRINTS" id="PR00032">
    <property type="entry name" value="HTHARAC"/>
</dbReference>
<dbReference type="OrthoDB" id="8004517at2"/>
<dbReference type="InterPro" id="IPR050204">
    <property type="entry name" value="AraC_XylS_family_regulators"/>
</dbReference>
<evidence type="ECO:0000256" key="1">
    <source>
        <dbReference type="ARBA" id="ARBA00023015"/>
    </source>
</evidence>
<name>A0A5C5CUR5_9HYPH</name>